<evidence type="ECO:0000256" key="1">
    <source>
        <dbReference type="SAM" id="MobiDB-lite"/>
    </source>
</evidence>
<accession>A0ABU2UJV1</accession>
<protein>
    <submittedName>
        <fullName evidence="2">Uncharacterized protein</fullName>
    </submittedName>
</protein>
<feature type="compositionally biased region" description="Basic and acidic residues" evidence="1">
    <location>
        <begin position="39"/>
        <end position="64"/>
    </location>
</feature>
<comment type="caution">
    <text evidence="2">The sequence shown here is derived from an EMBL/GenBank/DDBJ whole genome shotgun (WGS) entry which is preliminary data.</text>
</comment>
<dbReference type="EMBL" id="JAVRFF010000015">
    <property type="protein sequence ID" value="MDT0473428.1"/>
    <property type="molecule type" value="Genomic_DNA"/>
</dbReference>
<feature type="region of interest" description="Disordered" evidence="1">
    <location>
        <begin position="1"/>
        <end position="22"/>
    </location>
</feature>
<gene>
    <name evidence="2" type="ORF">RM863_14965</name>
</gene>
<name>A0ABU2UJV1_9ACTN</name>
<dbReference type="RefSeq" id="WP_311635349.1">
    <property type="nucleotide sequence ID" value="NZ_JAVRFF010000015.1"/>
</dbReference>
<reference evidence="2" key="1">
    <citation type="submission" date="2024-05" db="EMBL/GenBank/DDBJ databases">
        <title>30 novel species of actinomycetes from the DSMZ collection.</title>
        <authorList>
            <person name="Nouioui I."/>
        </authorList>
    </citation>
    <scope>NUCLEOTIDE SEQUENCE</scope>
    <source>
        <strain evidence="2">DSM 41014</strain>
    </source>
</reference>
<evidence type="ECO:0000313" key="3">
    <source>
        <dbReference type="Proteomes" id="UP001180489"/>
    </source>
</evidence>
<dbReference type="Proteomes" id="UP001180489">
    <property type="component" value="Unassembled WGS sequence"/>
</dbReference>
<evidence type="ECO:0000313" key="2">
    <source>
        <dbReference type="EMBL" id="MDT0473428.1"/>
    </source>
</evidence>
<keyword evidence="3" id="KW-1185">Reference proteome</keyword>
<feature type="compositionally biased region" description="Acidic residues" evidence="1">
    <location>
        <begin position="65"/>
        <end position="80"/>
    </location>
</feature>
<organism evidence="2 3">
    <name type="scientific">Streptomyces hintoniae</name>
    <dbReference type="NCBI Taxonomy" id="3075521"/>
    <lineage>
        <taxon>Bacteria</taxon>
        <taxon>Bacillati</taxon>
        <taxon>Actinomycetota</taxon>
        <taxon>Actinomycetes</taxon>
        <taxon>Kitasatosporales</taxon>
        <taxon>Streptomycetaceae</taxon>
        <taxon>Streptomyces</taxon>
    </lineage>
</organism>
<sequence>MNDEPRGEPVPPESRWADAMREGAVDAEGVRRAVAAFRAARDAGRHRARTRDRDDWRHAHHDPEPDPEPDPDQENDTPAP</sequence>
<feature type="region of interest" description="Disordered" evidence="1">
    <location>
        <begin position="39"/>
        <end position="80"/>
    </location>
</feature>
<proteinExistence type="predicted"/>